<dbReference type="Pfam" id="PF01425">
    <property type="entry name" value="Amidase"/>
    <property type="match status" value="1"/>
</dbReference>
<feature type="binding site" evidence="4">
    <location>
        <position position="234"/>
    </location>
    <ligand>
        <name>substrate</name>
    </ligand>
</feature>
<dbReference type="Proteomes" id="UP001152049">
    <property type="component" value="Unassembled WGS sequence"/>
</dbReference>
<keyword evidence="7" id="KW-1185">Reference proteome</keyword>
<comment type="caution">
    <text evidence="6">The sequence shown here is derived from an EMBL/GenBank/DDBJ whole genome shotgun (WGS) entry which is preliminary data.</text>
</comment>
<comment type="similarity">
    <text evidence="1">Belongs to the amidase family.</text>
</comment>
<feature type="active site" description="Charge relay system" evidence="3">
    <location>
        <position position="186"/>
    </location>
</feature>
<feature type="active site" description="Acyl-ester intermediate" evidence="3">
    <location>
        <position position="283"/>
    </location>
</feature>
<dbReference type="PIRSF" id="PIRSF001221">
    <property type="entry name" value="Amidase_fungi"/>
    <property type="match status" value="1"/>
</dbReference>
<keyword evidence="2" id="KW-0378">Hydrolase</keyword>
<dbReference type="Gene3D" id="3.90.1300.10">
    <property type="entry name" value="Amidase signature (AS) domain"/>
    <property type="match status" value="1"/>
</dbReference>
<dbReference type="InterPro" id="IPR023631">
    <property type="entry name" value="Amidase_dom"/>
</dbReference>
<proteinExistence type="inferred from homology"/>
<evidence type="ECO:0000256" key="1">
    <source>
        <dbReference type="ARBA" id="ARBA00009199"/>
    </source>
</evidence>
<dbReference type="AlphaFoldDB" id="A0A9W8S451"/>
<evidence type="ECO:0000313" key="7">
    <source>
        <dbReference type="Proteomes" id="UP001152049"/>
    </source>
</evidence>
<dbReference type="PANTHER" id="PTHR46072">
    <property type="entry name" value="AMIDASE-RELATED-RELATED"/>
    <property type="match status" value="1"/>
</dbReference>
<gene>
    <name evidence="6" type="ORF">NW762_005693</name>
</gene>
<dbReference type="SUPFAM" id="SSF75304">
    <property type="entry name" value="Amidase signature (AS) enzymes"/>
    <property type="match status" value="1"/>
</dbReference>
<dbReference type="InterPro" id="IPR036928">
    <property type="entry name" value="AS_sf"/>
</dbReference>
<reference evidence="6" key="1">
    <citation type="submission" date="2022-09" db="EMBL/GenBank/DDBJ databases">
        <title>Fusarium specimens isolated from Avocado Roots.</title>
        <authorList>
            <person name="Stajich J."/>
            <person name="Roper C."/>
            <person name="Heimlech-Rivalta G."/>
        </authorList>
    </citation>
    <scope>NUCLEOTIDE SEQUENCE</scope>
    <source>
        <strain evidence="6">CF00136</strain>
    </source>
</reference>
<evidence type="ECO:0000259" key="5">
    <source>
        <dbReference type="Pfam" id="PF01425"/>
    </source>
</evidence>
<organism evidence="6 7">
    <name type="scientific">Fusarium torreyae</name>
    <dbReference type="NCBI Taxonomy" id="1237075"/>
    <lineage>
        <taxon>Eukaryota</taxon>
        <taxon>Fungi</taxon>
        <taxon>Dikarya</taxon>
        <taxon>Ascomycota</taxon>
        <taxon>Pezizomycotina</taxon>
        <taxon>Sordariomycetes</taxon>
        <taxon>Hypocreomycetidae</taxon>
        <taxon>Hypocreales</taxon>
        <taxon>Nectriaceae</taxon>
        <taxon>Fusarium</taxon>
    </lineage>
</organism>
<name>A0A9W8S451_9HYPO</name>
<feature type="active site" description="Charge relay system" evidence="3">
    <location>
        <position position="259"/>
    </location>
</feature>
<accession>A0A9W8S451</accession>
<protein>
    <recommendedName>
        <fullName evidence="5">Amidase domain-containing protein</fullName>
    </recommendedName>
</protein>
<evidence type="ECO:0000313" key="6">
    <source>
        <dbReference type="EMBL" id="KAJ4264493.1"/>
    </source>
</evidence>
<feature type="domain" description="Amidase" evidence="5">
    <location>
        <begin position="131"/>
        <end position="580"/>
    </location>
</feature>
<evidence type="ECO:0000256" key="4">
    <source>
        <dbReference type="PIRSR" id="PIRSR001221-2"/>
    </source>
</evidence>
<evidence type="ECO:0000256" key="2">
    <source>
        <dbReference type="ARBA" id="ARBA00022801"/>
    </source>
</evidence>
<sequence length="594" mass="64729">MSLNSSPAPYPDPLSKIPPNVSLQDISPLVPEAPATEVMLPGLPVAQVKAIPRGTADFEAKRAALLQSFASKVPQEFRLPFSLIQSPPNNVTDIPGTCGILTPEELAITEDYDAVGLLDAIADRKHKSEAVARAFSKRAIIAHQLTCCLTQWFMQEAIDQAKLLDEYLDEHGETIGPLHGLPISIKDHIQVAGTSSSQGFYASVSDDDQDSDIMAILRRQGAIVYCKTNQPQSLMHLESDSHWGTVLNPFNVRLSAGGSTGGESALIAMKGSVLGIGTDIGGSVRGPSAFCGIYGFKSTSNTLPTRGYIKGAPPPAVLNVPLSTGPMCRSLRDMDLFMRCVLSEKPHLSDPSVVPLPWTGLKTPHNRRLKVGIVSNDGFIEPQPPVKRAVAWAKRVLSDIKYEALIEVKDFKVYGAEEAWGLVRRLYWPDGGQLTKNGILSSGEPIHPLTEWIYKDAEGMHTAIDLTAMHKKRDDFRLTFAKSWTDQDVDVIIGPSFVGPACAHDTAFYWAYTSLYNLVDYPGAVFPTPIKAGSGEEYDQGYTPLSDACQHVKQLWEAADFDGAPVNLQVVARRHHDNELFGALRVLKEILGLP</sequence>
<dbReference type="OrthoDB" id="6428749at2759"/>
<feature type="binding site" evidence="4">
    <location>
        <begin position="280"/>
        <end position="283"/>
    </location>
    <ligand>
        <name>substrate</name>
    </ligand>
</feature>
<dbReference type="PANTHER" id="PTHR46072:SF4">
    <property type="entry name" value="AMIDASE C550.07-RELATED"/>
    <property type="match status" value="1"/>
</dbReference>
<dbReference type="EMBL" id="JAOQAZ010000008">
    <property type="protein sequence ID" value="KAJ4264493.1"/>
    <property type="molecule type" value="Genomic_DNA"/>
</dbReference>
<dbReference type="GO" id="GO:0016787">
    <property type="term" value="F:hydrolase activity"/>
    <property type="evidence" value="ECO:0007669"/>
    <property type="project" value="UniProtKB-KW"/>
</dbReference>
<feature type="binding site" evidence="4">
    <location>
        <position position="259"/>
    </location>
    <ligand>
        <name>substrate</name>
    </ligand>
</feature>
<evidence type="ECO:0000256" key="3">
    <source>
        <dbReference type="PIRSR" id="PIRSR001221-1"/>
    </source>
</evidence>